<dbReference type="InterPro" id="IPR045063">
    <property type="entry name" value="Dynamin_N"/>
</dbReference>
<dbReference type="PRINTS" id="PR00195">
    <property type="entry name" value="DYNAMIN"/>
</dbReference>
<comment type="caution">
    <text evidence="6">The sequence shown here is derived from an EMBL/GenBank/DDBJ whole genome shotgun (WGS) entry which is preliminary data.</text>
</comment>
<dbReference type="SMART" id="SM00053">
    <property type="entry name" value="DYNc"/>
    <property type="match status" value="1"/>
</dbReference>
<feature type="region of interest" description="Disordered" evidence="3">
    <location>
        <begin position="426"/>
        <end position="446"/>
    </location>
</feature>
<dbReference type="Gene3D" id="3.40.50.300">
    <property type="entry name" value="P-loop containing nucleotide triphosphate hydrolases"/>
    <property type="match status" value="1"/>
</dbReference>
<keyword evidence="7" id="KW-1185">Reference proteome</keyword>
<evidence type="ECO:0000256" key="3">
    <source>
        <dbReference type="SAM" id="MobiDB-lite"/>
    </source>
</evidence>
<dbReference type="Pfam" id="PF00350">
    <property type="entry name" value="Dynamin_N"/>
    <property type="match status" value="1"/>
</dbReference>
<evidence type="ECO:0000256" key="1">
    <source>
        <dbReference type="ARBA" id="ARBA00022741"/>
    </source>
</evidence>
<dbReference type="InterPro" id="IPR027417">
    <property type="entry name" value="P-loop_NTPase"/>
</dbReference>
<dbReference type="Gene3D" id="1.20.120.1240">
    <property type="entry name" value="Dynamin, middle domain"/>
    <property type="match status" value="1"/>
</dbReference>
<keyword evidence="1" id="KW-0547">Nucleotide-binding</keyword>
<evidence type="ECO:0000259" key="5">
    <source>
        <dbReference type="PROSITE" id="PS51718"/>
    </source>
</evidence>
<organism evidence="6 7">
    <name type="scientific">Neofusicoccum ribis</name>
    <dbReference type="NCBI Taxonomy" id="45134"/>
    <lineage>
        <taxon>Eukaryota</taxon>
        <taxon>Fungi</taxon>
        <taxon>Dikarya</taxon>
        <taxon>Ascomycota</taxon>
        <taxon>Pezizomycotina</taxon>
        <taxon>Dothideomycetes</taxon>
        <taxon>Dothideomycetes incertae sedis</taxon>
        <taxon>Botryosphaeriales</taxon>
        <taxon>Botryosphaeriaceae</taxon>
        <taxon>Neofusicoccum</taxon>
    </lineage>
</organism>
<proteinExistence type="predicted"/>
<gene>
    <name evidence="6" type="ORF">SLS56_011242</name>
</gene>
<dbReference type="InterPro" id="IPR001401">
    <property type="entry name" value="Dynamin_GTPase"/>
</dbReference>
<dbReference type="InterPro" id="IPR000375">
    <property type="entry name" value="Dynamin_stalk"/>
</dbReference>
<evidence type="ECO:0000256" key="2">
    <source>
        <dbReference type="ARBA" id="ARBA00023134"/>
    </source>
</evidence>
<evidence type="ECO:0000313" key="7">
    <source>
        <dbReference type="Proteomes" id="UP001521116"/>
    </source>
</evidence>
<dbReference type="InterPro" id="IPR020850">
    <property type="entry name" value="GED_dom"/>
</dbReference>
<feature type="domain" description="GED" evidence="4">
    <location>
        <begin position="661"/>
        <end position="748"/>
    </location>
</feature>
<reference evidence="6 7" key="1">
    <citation type="submission" date="2024-02" db="EMBL/GenBank/DDBJ databases">
        <title>De novo assembly and annotation of 12 fungi associated with fruit tree decline syndrome in Ontario, Canada.</title>
        <authorList>
            <person name="Sulman M."/>
            <person name="Ellouze W."/>
            <person name="Ilyukhin E."/>
        </authorList>
    </citation>
    <scope>NUCLEOTIDE SEQUENCE [LARGE SCALE GENOMIC DNA]</scope>
    <source>
        <strain evidence="6 7">M1-105</strain>
    </source>
</reference>
<dbReference type="SUPFAM" id="SSF52540">
    <property type="entry name" value="P-loop containing nucleoside triphosphate hydrolases"/>
    <property type="match status" value="1"/>
</dbReference>
<dbReference type="PROSITE" id="PS51718">
    <property type="entry name" value="G_DYNAMIN_2"/>
    <property type="match status" value="1"/>
</dbReference>
<keyword evidence="2" id="KW-0342">GTP-binding</keyword>
<dbReference type="InterPro" id="IPR022812">
    <property type="entry name" value="Dynamin"/>
</dbReference>
<dbReference type="PROSITE" id="PS51388">
    <property type="entry name" value="GED"/>
    <property type="match status" value="1"/>
</dbReference>
<dbReference type="EMBL" id="JAJVDC020000250">
    <property type="protein sequence ID" value="KAL1616874.1"/>
    <property type="molecule type" value="Genomic_DNA"/>
</dbReference>
<accession>A0ABR3SCA6</accession>
<dbReference type="PANTHER" id="PTHR11566">
    <property type="entry name" value="DYNAMIN"/>
    <property type="match status" value="1"/>
</dbReference>
<sequence length="748" mass="84092">MLKKIDKLFACNVGHYVDLPQIVVVGDQSSGKSSVLEGLTRLPFPRDSGLCTRFATQITFRRSEVKYVSVRIIPGKNASQEHLDTVRAWKKHNLSQLDQESFATIITEVHAIMGLSDQANQHDLTAVSARKTFAEDVLSIEVGGPEEEHLTVIDVPGIFRRANHGVTTKADITLVEQMVLGYMKNPRSVMLAVIPANVDIATQAILQMAEELDPEGQRTLGVLTKPDLVDKGAEKTVMEMVDGDRHPLRLGWSLLRNPGQAEAAGPNSDRNAIERAFFELNAPWSSLPKDRVGIDALRAKLQEILAAHIRREFPKVKAEVNKRLKECAKALENLGPKRDTVAKQSKFLIDMGMRFQAMASHALDANYGVDDAFAEHSALKIATRVVSRNEKLAGDFARYGHTYLFDEHDEDGANKLEPPAPKTAQYYASSKKKPRKGPEAQTWASLDNEHFATAPAPPTEEEPALNHEVPEAVCEIRVITASEDIDDMLHENERIHAPKPSGITRWLTETYQHSRGFELASFDPRLVSTAMKEQSWNWDALSLGYISDVVAITHSFITTLLQLICPDRRVRENLHAILEDHLNERYRKAFDQVRFILQVERSGAPATMNHYFVDNLEKCRQERMRKAAALKSISDCQHGTVVRLSDLTQTHKDTSNQEHLIQDLHDILKSYYKVARKRIVDTLCMHATAYHLISGPDTPLRLFSPTFVSDLSGEQLEEIAGEEAVLKRRRTQLLKELEDLEMGRRILS</sequence>
<dbReference type="PANTHER" id="PTHR11566:SF215">
    <property type="entry name" value="DYNAMIN GTPASE"/>
    <property type="match status" value="1"/>
</dbReference>
<evidence type="ECO:0000313" key="6">
    <source>
        <dbReference type="EMBL" id="KAL1616874.1"/>
    </source>
</evidence>
<dbReference type="InterPro" id="IPR030381">
    <property type="entry name" value="G_DYNAMIN_dom"/>
</dbReference>
<name>A0ABR3SCA6_9PEZI</name>
<dbReference type="Pfam" id="PF01031">
    <property type="entry name" value="Dynamin_M"/>
    <property type="match status" value="1"/>
</dbReference>
<evidence type="ECO:0000259" key="4">
    <source>
        <dbReference type="PROSITE" id="PS51388"/>
    </source>
</evidence>
<dbReference type="Proteomes" id="UP001521116">
    <property type="component" value="Unassembled WGS sequence"/>
</dbReference>
<dbReference type="CDD" id="cd08771">
    <property type="entry name" value="DLP_1"/>
    <property type="match status" value="1"/>
</dbReference>
<protein>
    <submittedName>
        <fullName evidence="6">Uncharacterized protein</fullName>
    </submittedName>
</protein>
<feature type="domain" description="Dynamin-type G" evidence="5">
    <location>
        <begin position="16"/>
        <end position="314"/>
    </location>
</feature>